<name>A0ABP4BA33_9ACTN</name>
<dbReference type="EMBL" id="BAAAHH010000005">
    <property type="protein sequence ID" value="GAA0945101.1"/>
    <property type="molecule type" value="Genomic_DNA"/>
</dbReference>
<proteinExistence type="predicted"/>
<accession>A0ABP4BA33</accession>
<gene>
    <name evidence="2" type="ORF">GCM10009550_18550</name>
</gene>
<evidence type="ECO:0008006" key="4">
    <source>
        <dbReference type="Google" id="ProtNLM"/>
    </source>
</evidence>
<organism evidence="2 3">
    <name type="scientific">Actinocorallia libanotica</name>
    <dbReference type="NCBI Taxonomy" id="46162"/>
    <lineage>
        <taxon>Bacteria</taxon>
        <taxon>Bacillati</taxon>
        <taxon>Actinomycetota</taxon>
        <taxon>Actinomycetes</taxon>
        <taxon>Streptosporangiales</taxon>
        <taxon>Thermomonosporaceae</taxon>
        <taxon>Actinocorallia</taxon>
    </lineage>
</organism>
<evidence type="ECO:0000313" key="2">
    <source>
        <dbReference type="EMBL" id="GAA0945101.1"/>
    </source>
</evidence>
<feature type="compositionally biased region" description="Basic and acidic residues" evidence="1">
    <location>
        <begin position="1"/>
        <end position="29"/>
    </location>
</feature>
<keyword evidence="3" id="KW-1185">Reference proteome</keyword>
<evidence type="ECO:0000256" key="1">
    <source>
        <dbReference type="SAM" id="MobiDB-lite"/>
    </source>
</evidence>
<reference evidence="3" key="1">
    <citation type="journal article" date="2019" name="Int. J. Syst. Evol. Microbiol.">
        <title>The Global Catalogue of Microorganisms (GCM) 10K type strain sequencing project: providing services to taxonomists for standard genome sequencing and annotation.</title>
        <authorList>
            <consortium name="The Broad Institute Genomics Platform"/>
            <consortium name="The Broad Institute Genome Sequencing Center for Infectious Disease"/>
            <person name="Wu L."/>
            <person name="Ma J."/>
        </authorList>
    </citation>
    <scope>NUCLEOTIDE SEQUENCE [LARGE SCALE GENOMIC DNA]</scope>
    <source>
        <strain evidence="3">JCM 10696</strain>
    </source>
</reference>
<evidence type="ECO:0000313" key="3">
    <source>
        <dbReference type="Proteomes" id="UP001500665"/>
    </source>
</evidence>
<sequence>MTGREGKGEDGASREDLREMAAERIRDLPAETALGGSDQAAMADRAGREAPDADLEKEATGRVEGIANMEGTGTRAPLGDQSTGGEAARQAIGAEPGLTNADPALGTRTGDRLLDEVIEEERGA</sequence>
<protein>
    <recommendedName>
        <fullName evidence="4">DUF5709 domain-containing protein</fullName>
    </recommendedName>
</protein>
<dbReference type="RefSeq" id="WP_344238849.1">
    <property type="nucleotide sequence ID" value="NZ_BAAAHH010000005.1"/>
</dbReference>
<dbReference type="Proteomes" id="UP001500665">
    <property type="component" value="Unassembled WGS sequence"/>
</dbReference>
<feature type="region of interest" description="Disordered" evidence="1">
    <location>
        <begin position="1"/>
        <end position="88"/>
    </location>
</feature>
<feature type="compositionally biased region" description="Basic and acidic residues" evidence="1">
    <location>
        <begin position="45"/>
        <end position="61"/>
    </location>
</feature>
<comment type="caution">
    <text evidence="2">The sequence shown here is derived from an EMBL/GenBank/DDBJ whole genome shotgun (WGS) entry which is preliminary data.</text>
</comment>